<dbReference type="InterPro" id="IPR049012">
    <property type="entry name" value="Mutator_transp_dom"/>
</dbReference>
<proteinExistence type="predicted"/>
<dbReference type="AlphaFoldDB" id="A0AAW0SAJ8"/>
<gene>
    <name evidence="2" type="ORF">O3P69_012721</name>
</gene>
<feature type="non-terminal residue" evidence="2">
    <location>
        <position position="206"/>
    </location>
</feature>
<dbReference type="Pfam" id="PF20700">
    <property type="entry name" value="Mutator"/>
    <property type="match status" value="1"/>
</dbReference>
<reference evidence="2 3" key="1">
    <citation type="submission" date="2023-03" db="EMBL/GenBank/DDBJ databases">
        <title>High-quality genome of Scylla paramamosain provides insights in environmental adaptation.</title>
        <authorList>
            <person name="Zhang L."/>
        </authorList>
    </citation>
    <scope>NUCLEOTIDE SEQUENCE [LARGE SCALE GENOMIC DNA]</scope>
    <source>
        <strain evidence="2">LZ_2023a</strain>
        <tissue evidence="2">Muscle</tissue>
    </source>
</reference>
<feature type="domain" description="Mutator-like transposase" evidence="1">
    <location>
        <begin position="52"/>
        <end position="196"/>
    </location>
</feature>
<organism evidence="2 3">
    <name type="scientific">Scylla paramamosain</name>
    <name type="common">Mud crab</name>
    <dbReference type="NCBI Taxonomy" id="85552"/>
    <lineage>
        <taxon>Eukaryota</taxon>
        <taxon>Metazoa</taxon>
        <taxon>Ecdysozoa</taxon>
        <taxon>Arthropoda</taxon>
        <taxon>Crustacea</taxon>
        <taxon>Multicrustacea</taxon>
        <taxon>Malacostraca</taxon>
        <taxon>Eumalacostraca</taxon>
        <taxon>Eucarida</taxon>
        <taxon>Decapoda</taxon>
        <taxon>Pleocyemata</taxon>
        <taxon>Brachyura</taxon>
        <taxon>Eubrachyura</taxon>
        <taxon>Portunoidea</taxon>
        <taxon>Portunidae</taxon>
        <taxon>Portuninae</taxon>
        <taxon>Scylla</taxon>
    </lineage>
</organism>
<keyword evidence="3" id="KW-1185">Reference proteome</keyword>
<name>A0AAW0SAJ8_SCYPA</name>
<evidence type="ECO:0000313" key="3">
    <source>
        <dbReference type="Proteomes" id="UP001487740"/>
    </source>
</evidence>
<comment type="caution">
    <text evidence="2">The sequence shown here is derived from an EMBL/GenBank/DDBJ whole genome shotgun (WGS) entry which is preliminary data.</text>
</comment>
<evidence type="ECO:0000259" key="1">
    <source>
        <dbReference type="Pfam" id="PF20700"/>
    </source>
</evidence>
<accession>A0AAW0SAJ8</accession>
<protein>
    <recommendedName>
        <fullName evidence="1">Mutator-like transposase domain-containing protein</fullName>
    </recommendedName>
</protein>
<sequence>MPRVSALRKKKKEVMLKARQCQKRKREESLMTACTPAAAAAASPSATPGSPAATRSPGAVIEVHTGLIVDYTVTSKICVHCKFHDAALRKKRITEEEYDRWKGSHDELCDINYEGTSGGMEAAAAVTMWTRSLEHNMRYMNFVCDGDSSAFRAVKECNNGDGPYGKDYVIEKWDCTNHVAKRLGTGLRNLRKDTYIEVNQSGSRKR</sequence>
<evidence type="ECO:0000313" key="2">
    <source>
        <dbReference type="EMBL" id="KAK8372121.1"/>
    </source>
</evidence>
<dbReference type="EMBL" id="JARAKH010004290">
    <property type="protein sequence ID" value="KAK8372121.1"/>
    <property type="molecule type" value="Genomic_DNA"/>
</dbReference>
<dbReference type="Proteomes" id="UP001487740">
    <property type="component" value="Unassembled WGS sequence"/>
</dbReference>